<dbReference type="Proteomes" id="UP000006671">
    <property type="component" value="Unassembled WGS sequence"/>
</dbReference>
<name>D2VPS8_NAEGR</name>
<organism evidence="4">
    <name type="scientific">Naegleria gruberi</name>
    <name type="common">Amoeba</name>
    <dbReference type="NCBI Taxonomy" id="5762"/>
    <lineage>
        <taxon>Eukaryota</taxon>
        <taxon>Discoba</taxon>
        <taxon>Heterolobosea</taxon>
        <taxon>Tetramitia</taxon>
        <taxon>Eutetramitia</taxon>
        <taxon>Vahlkampfiidae</taxon>
        <taxon>Naegleria</taxon>
    </lineage>
</organism>
<dbReference type="eggNOG" id="ENOG502S3RN">
    <property type="taxonomic scope" value="Eukaryota"/>
</dbReference>
<dbReference type="GO" id="GO:0016787">
    <property type="term" value="F:hydrolase activity"/>
    <property type="evidence" value="ECO:0007669"/>
    <property type="project" value="UniProtKB-KW"/>
</dbReference>
<dbReference type="PROSITE" id="PS00893">
    <property type="entry name" value="NUDIX_BOX"/>
    <property type="match status" value="1"/>
</dbReference>
<dbReference type="InterPro" id="IPR015797">
    <property type="entry name" value="NUDIX_hydrolase-like_dom_sf"/>
</dbReference>
<evidence type="ECO:0000313" key="3">
    <source>
        <dbReference type="EMBL" id="EFC41179.1"/>
    </source>
</evidence>
<dbReference type="PANTHER" id="PTHR43736:SF5">
    <property type="entry name" value="NUDIX HYDROLASE DOMAIN-CONTAINING PROTEIN"/>
    <property type="match status" value="1"/>
</dbReference>
<dbReference type="STRING" id="5762.D2VPS8"/>
<dbReference type="Gene3D" id="3.90.79.10">
    <property type="entry name" value="Nucleoside Triphosphate Pyrophosphohydrolase"/>
    <property type="match status" value="1"/>
</dbReference>
<dbReference type="RefSeq" id="XP_002673923.1">
    <property type="nucleotide sequence ID" value="XM_002673877.1"/>
</dbReference>
<dbReference type="InParanoid" id="D2VPS8"/>
<evidence type="ECO:0000256" key="1">
    <source>
        <dbReference type="ARBA" id="ARBA00022801"/>
    </source>
</evidence>
<evidence type="ECO:0000259" key="2">
    <source>
        <dbReference type="PROSITE" id="PS51462"/>
    </source>
</evidence>
<dbReference type="InterPro" id="IPR020084">
    <property type="entry name" value="NUDIX_hydrolase_CS"/>
</dbReference>
<feature type="domain" description="Nudix hydrolase" evidence="2">
    <location>
        <begin position="12"/>
        <end position="145"/>
    </location>
</feature>
<keyword evidence="1" id="KW-0378">Hydrolase</keyword>
<accession>D2VPS8</accession>
<dbReference type="GeneID" id="8855040"/>
<dbReference type="EMBL" id="GG738887">
    <property type="protein sequence ID" value="EFC41179.1"/>
    <property type="molecule type" value="Genomic_DNA"/>
</dbReference>
<dbReference type="Pfam" id="PF00293">
    <property type="entry name" value="NUDIX"/>
    <property type="match status" value="1"/>
</dbReference>
<sequence length="174" mass="19837">MSSTTESKYRNPSLTVDAIVPIKTNEGFQVCLITRGRDPHKGSLAFPGGFVDYMEDPEVAVIRELDEETHLKGTQIKLICVAGKPNRDPRRHTVSIVYAIKLDGPNALFSLQADDDAQNVGFFKMNELISKAHPLAFDHQEIFEKFSEWFEKEGITENFYYTLSKEEEEHLNKK</sequence>
<dbReference type="InterPro" id="IPR000086">
    <property type="entry name" value="NUDIX_hydrolase_dom"/>
</dbReference>
<protein>
    <submittedName>
        <fullName evidence="3">Predicted protein</fullName>
    </submittedName>
</protein>
<dbReference type="PROSITE" id="PS51462">
    <property type="entry name" value="NUDIX"/>
    <property type="match status" value="1"/>
</dbReference>
<dbReference type="OrthoDB" id="447842at2759"/>
<proteinExistence type="predicted"/>
<gene>
    <name evidence="3" type="ORF">NAEGRDRAFT_70971</name>
</gene>
<reference evidence="3 4" key="1">
    <citation type="journal article" date="2010" name="Cell">
        <title>The genome of Naegleria gruberi illuminates early eukaryotic versatility.</title>
        <authorList>
            <person name="Fritz-Laylin L.K."/>
            <person name="Prochnik S.E."/>
            <person name="Ginger M.L."/>
            <person name="Dacks J.B."/>
            <person name="Carpenter M.L."/>
            <person name="Field M.C."/>
            <person name="Kuo A."/>
            <person name="Paredez A."/>
            <person name="Chapman J."/>
            <person name="Pham J."/>
            <person name="Shu S."/>
            <person name="Neupane R."/>
            <person name="Cipriano M."/>
            <person name="Mancuso J."/>
            <person name="Tu H."/>
            <person name="Salamov A."/>
            <person name="Lindquist E."/>
            <person name="Shapiro H."/>
            <person name="Lucas S."/>
            <person name="Grigoriev I.V."/>
            <person name="Cande W.Z."/>
            <person name="Fulton C."/>
            <person name="Rokhsar D.S."/>
            <person name="Dawson S.C."/>
        </authorList>
    </citation>
    <scope>NUCLEOTIDE SEQUENCE [LARGE SCALE GENOMIC DNA]</scope>
    <source>
        <strain evidence="3 4">NEG-M</strain>
    </source>
</reference>
<dbReference type="OMA" id="NRDPRGH"/>
<keyword evidence="4" id="KW-1185">Reference proteome</keyword>
<dbReference type="VEuPathDB" id="AmoebaDB:NAEGRDRAFT_70971"/>
<dbReference type="AlphaFoldDB" id="D2VPS8"/>
<evidence type="ECO:0000313" key="4">
    <source>
        <dbReference type="Proteomes" id="UP000006671"/>
    </source>
</evidence>
<dbReference type="KEGG" id="ngr:NAEGRDRAFT_70971"/>
<dbReference type="PANTHER" id="PTHR43736">
    <property type="entry name" value="ADP-RIBOSE PYROPHOSPHATASE"/>
    <property type="match status" value="1"/>
</dbReference>
<dbReference type="CDD" id="cd18873">
    <property type="entry name" value="NUDIX_NadM_like"/>
    <property type="match status" value="1"/>
</dbReference>
<dbReference type="SUPFAM" id="SSF55811">
    <property type="entry name" value="Nudix"/>
    <property type="match status" value="1"/>
</dbReference>